<keyword evidence="2" id="KW-1185">Reference proteome</keyword>
<proteinExistence type="predicted"/>
<dbReference type="Proteomes" id="UP001056778">
    <property type="component" value="Chromosome 4"/>
</dbReference>
<reference evidence="1" key="1">
    <citation type="submission" date="2022-04" db="EMBL/GenBank/DDBJ databases">
        <title>Chromosome-scale genome assembly of Holotrichia oblita Faldermann.</title>
        <authorList>
            <person name="Rongchong L."/>
        </authorList>
    </citation>
    <scope>NUCLEOTIDE SEQUENCE</scope>
    <source>
        <strain evidence="1">81SQS9</strain>
    </source>
</reference>
<name>A0ACB9T8L5_HOLOL</name>
<gene>
    <name evidence="1" type="ORF">MML48_4g00007263</name>
</gene>
<accession>A0ACB9T8L5</accession>
<sequence length="213" mass="24845">MPDLSKNISTFTGEPSPSAEIWLDNVINTANVHSWPDSFTLATARLQLSDAAKHWYESRYQSIQSWEDFEIVFRNTFCKDISLTECWKLMQKKTQGPKESVNSYFHEKGKYYNRLKLPVEDLKEQIVIGLWSRELSALVVSRNHKDIDELYNDILKYERINKARQERKEVGKESFRKETEERTPRGKKENRKCYNGNEGGHTAKECKRGCTGG</sequence>
<protein>
    <submittedName>
        <fullName evidence="1">Retrotransposon gag protein</fullName>
    </submittedName>
</protein>
<organism evidence="1 2">
    <name type="scientific">Holotrichia oblita</name>
    <name type="common">Chafer beetle</name>
    <dbReference type="NCBI Taxonomy" id="644536"/>
    <lineage>
        <taxon>Eukaryota</taxon>
        <taxon>Metazoa</taxon>
        <taxon>Ecdysozoa</taxon>
        <taxon>Arthropoda</taxon>
        <taxon>Hexapoda</taxon>
        <taxon>Insecta</taxon>
        <taxon>Pterygota</taxon>
        <taxon>Neoptera</taxon>
        <taxon>Endopterygota</taxon>
        <taxon>Coleoptera</taxon>
        <taxon>Polyphaga</taxon>
        <taxon>Scarabaeiformia</taxon>
        <taxon>Scarabaeidae</taxon>
        <taxon>Melolonthinae</taxon>
        <taxon>Holotrichia</taxon>
    </lineage>
</organism>
<evidence type="ECO:0000313" key="1">
    <source>
        <dbReference type="EMBL" id="KAI4463161.1"/>
    </source>
</evidence>
<comment type="caution">
    <text evidence="1">The sequence shown here is derived from an EMBL/GenBank/DDBJ whole genome shotgun (WGS) entry which is preliminary data.</text>
</comment>
<dbReference type="EMBL" id="CM043018">
    <property type="protein sequence ID" value="KAI4463161.1"/>
    <property type="molecule type" value="Genomic_DNA"/>
</dbReference>
<evidence type="ECO:0000313" key="2">
    <source>
        <dbReference type="Proteomes" id="UP001056778"/>
    </source>
</evidence>